<dbReference type="Proteomes" id="UP000578077">
    <property type="component" value="Unassembled WGS sequence"/>
</dbReference>
<protein>
    <submittedName>
        <fullName evidence="1">SAM-dependent methyltransferase</fullName>
    </submittedName>
</protein>
<reference evidence="1 2" key="1">
    <citation type="submission" date="2020-08" db="EMBL/GenBank/DDBJ databases">
        <title>Sequencing the genomes of 1000 actinobacteria strains.</title>
        <authorList>
            <person name="Klenk H.-P."/>
        </authorList>
    </citation>
    <scope>NUCLEOTIDE SEQUENCE [LARGE SCALE GENOMIC DNA]</scope>
    <source>
        <strain evidence="1 2">DSM 44593</strain>
    </source>
</reference>
<keyword evidence="2" id="KW-1185">Reference proteome</keyword>
<dbReference type="PIRSF" id="PIRSF017393">
    <property type="entry name" value="MTase_SAV2177"/>
    <property type="match status" value="1"/>
</dbReference>
<evidence type="ECO:0000313" key="1">
    <source>
        <dbReference type="EMBL" id="MBB5998455.1"/>
    </source>
</evidence>
<dbReference type="CDD" id="cd02440">
    <property type="entry name" value="AdoMet_MTases"/>
    <property type="match status" value="1"/>
</dbReference>
<gene>
    <name evidence="1" type="ORF">HNR25_002206</name>
</gene>
<accession>A0A841E5N1</accession>
<keyword evidence="1" id="KW-0489">Methyltransferase</keyword>
<dbReference type="AlphaFoldDB" id="A0A841E5N1"/>
<dbReference type="Gene3D" id="3.40.50.150">
    <property type="entry name" value="Vaccinia Virus protein VP39"/>
    <property type="match status" value="1"/>
</dbReference>
<dbReference type="Pfam" id="PF04672">
    <property type="entry name" value="Methyltransf_19"/>
    <property type="match status" value="1"/>
</dbReference>
<comment type="caution">
    <text evidence="1">The sequence shown here is derived from an EMBL/GenBank/DDBJ whole genome shotgun (WGS) entry which is preliminary data.</text>
</comment>
<keyword evidence="1" id="KW-0808">Transferase</keyword>
<sequence>MTFDDLAPSAVAGFTTTQATPARIYDALLGGKDNYAPDREAAGRIKEREPNAELVVHANRYFLRRVVSYLVGEAGIRQIIDLGSGLPEQDNVHQVAQDLAPETRVVYVDNDPIVLAHGRARLADNPNTTVVTADLRDTSAVLHAPETRHLIDLTQPWALLAIAVFHFVPDDPRNIVGAYRAHMPPGSHLAVSHLSHDATTPEVAREITRIYQDATAPMVLRAHAEVTAIFEGMALVPPGLPLIMNWRPTGPPREPERAWLYGGVGHLPERRHDAGDVR</sequence>
<dbReference type="RefSeq" id="WP_184634689.1">
    <property type="nucleotide sequence ID" value="NZ_BAABKT010000014.1"/>
</dbReference>
<proteinExistence type="predicted"/>
<evidence type="ECO:0000313" key="2">
    <source>
        <dbReference type="Proteomes" id="UP000578077"/>
    </source>
</evidence>
<dbReference type="EMBL" id="JACHLY010000001">
    <property type="protein sequence ID" value="MBB5998455.1"/>
    <property type="molecule type" value="Genomic_DNA"/>
</dbReference>
<dbReference type="SUPFAM" id="SSF53335">
    <property type="entry name" value="S-adenosyl-L-methionine-dependent methyltransferases"/>
    <property type="match status" value="1"/>
</dbReference>
<dbReference type="InterPro" id="IPR006764">
    <property type="entry name" value="SAM_dep_MeTrfase_SAV2177_type"/>
</dbReference>
<dbReference type="GO" id="GO:0032259">
    <property type="term" value="P:methylation"/>
    <property type="evidence" value="ECO:0007669"/>
    <property type="project" value="UniProtKB-KW"/>
</dbReference>
<dbReference type="InterPro" id="IPR029063">
    <property type="entry name" value="SAM-dependent_MTases_sf"/>
</dbReference>
<name>A0A841E5N1_9ACTN</name>
<organism evidence="1 2">
    <name type="scientific">Streptomonospora salina</name>
    <dbReference type="NCBI Taxonomy" id="104205"/>
    <lineage>
        <taxon>Bacteria</taxon>
        <taxon>Bacillati</taxon>
        <taxon>Actinomycetota</taxon>
        <taxon>Actinomycetes</taxon>
        <taxon>Streptosporangiales</taxon>
        <taxon>Nocardiopsidaceae</taxon>
        <taxon>Streptomonospora</taxon>
    </lineage>
</organism>
<dbReference type="GO" id="GO:0008168">
    <property type="term" value="F:methyltransferase activity"/>
    <property type="evidence" value="ECO:0007669"/>
    <property type="project" value="UniProtKB-KW"/>
</dbReference>